<dbReference type="Proteomes" id="UP001320766">
    <property type="component" value="Unassembled WGS sequence"/>
</dbReference>
<gene>
    <name evidence="3" type="ORF">HD595_002466</name>
</gene>
<reference evidence="3 4" key="1">
    <citation type="submission" date="2022-06" db="EMBL/GenBank/DDBJ databases">
        <title>Sequencing the genomes of 1000 actinobacteria strains.</title>
        <authorList>
            <person name="Klenk H.-P."/>
        </authorList>
    </citation>
    <scope>NUCLEOTIDE SEQUENCE [LARGE SCALE GENOMIC DNA]</scope>
    <source>
        <strain evidence="3 4">DSM 44170</strain>
    </source>
</reference>
<dbReference type="InterPro" id="IPR029058">
    <property type="entry name" value="AB_hydrolase_fold"/>
</dbReference>
<name>A0ABT1JY84_9ACTN</name>
<evidence type="ECO:0000256" key="1">
    <source>
        <dbReference type="SAM" id="MobiDB-lite"/>
    </source>
</evidence>
<dbReference type="RefSeq" id="WP_253768572.1">
    <property type="nucleotide sequence ID" value="NZ_BAAAVE010000056.1"/>
</dbReference>
<evidence type="ECO:0000259" key="2">
    <source>
        <dbReference type="Pfam" id="PF12697"/>
    </source>
</evidence>
<feature type="compositionally biased region" description="Low complexity" evidence="1">
    <location>
        <begin position="132"/>
        <end position="150"/>
    </location>
</feature>
<dbReference type="Pfam" id="PF12697">
    <property type="entry name" value="Abhydrolase_6"/>
    <property type="match status" value="1"/>
</dbReference>
<keyword evidence="4" id="KW-1185">Reference proteome</keyword>
<proteinExistence type="predicted"/>
<dbReference type="EMBL" id="JAMZEC010000001">
    <property type="protein sequence ID" value="MCP2346344.1"/>
    <property type="molecule type" value="Genomic_DNA"/>
</dbReference>
<accession>A0ABT1JY84</accession>
<evidence type="ECO:0000313" key="3">
    <source>
        <dbReference type="EMBL" id="MCP2346344.1"/>
    </source>
</evidence>
<feature type="domain" description="AB hydrolase-1" evidence="2">
    <location>
        <begin position="174"/>
        <end position="327"/>
    </location>
</feature>
<evidence type="ECO:0000313" key="4">
    <source>
        <dbReference type="Proteomes" id="UP001320766"/>
    </source>
</evidence>
<organism evidence="3 4">
    <name type="scientific">Nonomuraea roseoviolacea subsp. carminata</name>
    <dbReference type="NCBI Taxonomy" id="160689"/>
    <lineage>
        <taxon>Bacteria</taxon>
        <taxon>Bacillati</taxon>
        <taxon>Actinomycetota</taxon>
        <taxon>Actinomycetes</taxon>
        <taxon>Streptosporangiales</taxon>
        <taxon>Streptosporangiaceae</taxon>
        <taxon>Nonomuraea</taxon>
    </lineage>
</organism>
<protein>
    <recommendedName>
        <fullName evidence="2">AB hydrolase-1 domain-containing protein</fullName>
    </recommendedName>
</protein>
<dbReference type="InterPro" id="IPR000073">
    <property type="entry name" value="AB_hydrolase_1"/>
</dbReference>
<sequence>MPLLERAGARTVTIDLAATPATGLDEHVQQVIEALDALEEPTFAAPAHDTASETPAPSGDAPHLDQAAPHTPETGSNTAAPDIPAVSETPAPGGDAPPLDRAAPHAPAPGSDTAAPGTPTTSPRTLAPSPETPARTTRGAPAHTPPTAAALSQTRADNPRRVPPTPGTTAPEHHDRVVLVGHSYAGLVVRQAADRRPERVEHLILIDAWVGPDGAGLFTLAPEAFADKIRAAADENGLIPAPAPAMYGVTDPDDVEWVRDRLRPHPLRTFTDTTTLTGAVDLVPGTALYCVPQSLPFDRLAEKLGYRTVPVDGPHDLMVTDPETVARYLLDIPQVQNQEAPELQ</sequence>
<feature type="region of interest" description="Disordered" evidence="1">
    <location>
        <begin position="46"/>
        <end position="174"/>
    </location>
</feature>
<dbReference type="SUPFAM" id="SSF53474">
    <property type="entry name" value="alpha/beta-Hydrolases"/>
    <property type="match status" value="1"/>
</dbReference>
<dbReference type="Gene3D" id="3.40.50.1820">
    <property type="entry name" value="alpha/beta hydrolase"/>
    <property type="match status" value="1"/>
</dbReference>
<comment type="caution">
    <text evidence="3">The sequence shown here is derived from an EMBL/GenBank/DDBJ whole genome shotgun (WGS) entry which is preliminary data.</text>
</comment>